<comment type="caution">
    <text evidence="1">The sequence shown here is derived from an EMBL/GenBank/DDBJ whole genome shotgun (WGS) entry which is preliminary data.</text>
</comment>
<dbReference type="Pfam" id="PF09548">
    <property type="entry name" value="Spore_III_AB"/>
    <property type="match status" value="1"/>
</dbReference>
<protein>
    <submittedName>
        <fullName evidence="1">Stage III sporulation protein SpoIIIAB</fullName>
    </submittedName>
</protein>
<reference evidence="2" key="1">
    <citation type="journal article" date="2019" name="Int. J. Syst. Evol. Microbiol.">
        <title>The Global Catalogue of Microorganisms (GCM) 10K type strain sequencing project: providing services to taxonomists for standard genome sequencing and annotation.</title>
        <authorList>
            <consortium name="The Broad Institute Genomics Platform"/>
            <consortium name="The Broad Institute Genome Sequencing Center for Infectious Disease"/>
            <person name="Wu L."/>
            <person name="Ma J."/>
        </authorList>
    </citation>
    <scope>NUCLEOTIDE SEQUENCE [LARGE SCALE GENOMIC DNA]</scope>
    <source>
        <strain evidence="2">CGMCC 1.12942</strain>
    </source>
</reference>
<dbReference type="NCBIfam" id="TIGR02833">
    <property type="entry name" value="spore_III_AB"/>
    <property type="match status" value="1"/>
</dbReference>
<name>A0ABW2RIT2_9BACL</name>
<dbReference type="RefSeq" id="WP_379864233.1">
    <property type="nucleotide sequence ID" value="NZ_JBHTBW010000019.1"/>
</dbReference>
<dbReference type="InterPro" id="IPR014198">
    <property type="entry name" value="Spore_III_AB"/>
</dbReference>
<evidence type="ECO:0000313" key="2">
    <source>
        <dbReference type="Proteomes" id="UP001596500"/>
    </source>
</evidence>
<dbReference type="PIRSF" id="PIRSF021435">
    <property type="entry name" value="SpoIIIAB"/>
    <property type="match status" value="1"/>
</dbReference>
<dbReference type="Proteomes" id="UP001596500">
    <property type="component" value="Unassembled WGS sequence"/>
</dbReference>
<evidence type="ECO:0000313" key="1">
    <source>
        <dbReference type="EMBL" id="MFC7440953.1"/>
    </source>
</evidence>
<proteinExistence type="predicted"/>
<dbReference type="EMBL" id="JBHTBW010000019">
    <property type="protein sequence ID" value="MFC7440953.1"/>
    <property type="molecule type" value="Genomic_DNA"/>
</dbReference>
<keyword evidence="2" id="KW-1185">Reference proteome</keyword>
<accession>A0ABW2RIT2</accession>
<organism evidence="1 2">
    <name type="scientific">Laceyella putida</name>
    <dbReference type="NCBI Taxonomy" id="110101"/>
    <lineage>
        <taxon>Bacteria</taxon>
        <taxon>Bacillati</taxon>
        <taxon>Bacillota</taxon>
        <taxon>Bacilli</taxon>
        <taxon>Bacillales</taxon>
        <taxon>Thermoactinomycetaceae</taxon>
        <taxon>Laceyella</taxon>
    </lineage>
</organism>
<gene>
    <name evidence="1" type="primary">spoIIIAB</name>
    <name evidence="1" type="ORF">ACFQNG_07275</name>
</gene>
<sequence>MMMKLIGGLLVLFTTSWLGFTLAGHVRERPKQIRQLRAYLALLQTEIEYGTRPLAEACANIAEHEDNEVSALFRASAHQLMKRDGSSTFECFKRAIDQEWRQTALQQAEQDVLLQLCQVLGTSDRHDQVHHLTMACNHLELEEKRARDEQDRSEKMYKTMGVLSGALLVILMI</sequence>